<reference evidence="3 4" key="2">
    <citation type="journal article" date="2011" name="Stand. Genomic Sci.">
        <title>Complete genome sequence of Isosphaera pallida type strain (IS1B).</title>
        <authorList>
            <consortium name="US DOE Joint Genome Institute (JGI-PGF)"/>
            <person name="Goker M."/>
            <person name="Cleland D."/>
            <person name="Saunders E."/>
            <person name="Lapidus A."/>
            <person name="Nolan M."/>
            <person name="Lucas S."/>
            <person name="Hammon N."/>
            <person name="Deshpande S."/>
            <person name="Cheng J.F."/>
            <person name="Tapia R."/>
            <person name="Han C."/>
            <person name="Goodwin L."/>
            <person name="Pitluck S."/>
            <person name="Liolios K."/>
            <person name="Pagani I."/>
            <person name="Ivanova N."/>
            <person name="Mavromatis K."/>
            <person name="Pati A."/>
            <person name="Chen A."/>
            <person name="Palaniappan K."/>
            <person name="Land M."/>
            <person name="Hauser L."/>
            <person name="Chang Y.J."/>
            <person name="Jeffries C.D."/>
            <person name="Detter J.C."/>
            <person name="Beck B."/>
            <person name="Woyke T."/>
            <person name="Bristow J."/>
            <person name="Eisen J.A."/>
            <person name="Markowitz V."/>
            <person name="Hugenholtz P."/>
            <person name="Kyrpides N.C."/>
            <person name="Klenk H.P."/>
        </authorList>
    </citation>
    <scope>NUCLEOTIDE SEQUENCE [LARGE SCALE GENOMIC DNA]</scope>
    <source>
        <strain evidence="4">ATCC 43644 / DSM 9630 / IS1B</strain>
    </source>
</reference>
<protein>
    <submittedName>
        <fullName evidence="3">von Willebrand factor type A</fullName>
    </submittedName>
</protein>
<evidence type="ECO:0000313" key="4">
    <source>
        <dbReference type="Proteomes" id="UP000008631"/>
    </source>
</evidence>
<reference key="1">
    <citation type="submission" date="2010-11" db="EMBL/GenBank/DDBJ databases">
        <title>The complete sequence of chromosome of Isophaera pallida ATCC 43644.</title>
        <authorList>
            <consortium name="US DOE Joint Genome Institute (JGI-PGF)"/>
            <person name="Lucas S."/>
            <person name="Copeland A."/>
            <person name="Lapidus A."/>
            <person name="Bruce D."/>
            <person name="Goodwin L."/>
            <person name="Pitluck S."/>
            <person name="Kyrpides N."/>
            <person name="Mavromatis K."/>
            <person name="Pagani I."/>
            <person name="Ivanova N."/>
            <person name="Saunders E."/>
            <person name="Brettin T."/>
            <person name="Detter J.C."/>
            <person name="Han C."/>
            <person name="Tapia R."/>
            <person name="Land M."/>
            <person name="Hauser L."/>
            <person name="Markowitz V."/>
            <person name="Cheng J.-F."/>
            <person name="Hugenholtz P."/>
            <person name="Woyke T."/>
            <person name="Wu D."/>
            <person name="Eisen J.A."/>
        </authorList>
    </citation>
    <scope>NUCLEOTIDE SEQUENCE</scope>
    <source>
        <strain>ATCC 43644</strain>
    </source>
</reference>
<dbReference type="InterPro" id="IPR013694">
    <property type="entry name" value="VIT"/>
</dbReference>
<dbReference type="Proteomes" id="UP000008631">
    <property type="component" value="Chromosome"/>
</dbReference>
<evidence type="ECO:0000313" key="3">
    <source>
        <dbReference type="EMBL" id="ADV60837.1"/>
    </source>
</evidence>
<dbReference type="InterPro" id="IPR036465">
    <property type="entry name" value="vWFA_dom_sf"/>
</dbReference>
<proteinExistence type="predicted"/>
<dbReference type="SMART" id="SM00609">
    <property type="entry name" value="VIT"/>
    <property type="match status" value="1"/>
</dbReference>
<dbReference type="PANTHER" id="PTHR45737:SF6">
    <property type="entry name" value="VON WILLEBRAND FACTOR A DOMAIN-CONTAINING PROTEIN 5A"/>
    <property type="match status" value="1"/>
</dbReference>
<dbReference type="HOGENOM" id="CLU_011139_2_0_0"/>
<feature type="domain" description="VWFA" evidence="1">
    <location>
        <begin position="285"/>
        <end position="460"/>
    </location>
</feature>
<dbReference type="AlphaFoldDB" id="E8QWF0"/>
<dbReference type="SUPFAM" id="SSF53300">
    <property type="entry name" value="vWA-like"/>
    <property type="match status" value="1"/>
</dbReference>
<dbReference type="Pfam" id="PF00092">
    <property type="entry name" value="VWA"/>
    <property type="match status" value="1"/>
</dbReference>
<dbReference type="PANTHER" id="PTHR45737">
    <property type="entry name" value="VON WILLEBRAND FACTOR A DOMAIN-CONTAINING PROTEIN 5A"/>
    <property type="match status" value="1"/>
</dbReference>
<dbReference type="InterPro" id="IPR002035">
    <property type="entry name" value="VWF_A"/>
</dbReference>
<name>E8QWF0_ISOPI</name>
<gene>
    <name evidence="3" type="ordered locus">Isop_0240</name>
</gene>
<feature type="domain" description="VIT" evidence="2">
    <location>
        <begin position="34"/>
        <end position="162"/>
    </location>
</feature>
<dbReference type="PROSITE" id="PS51468">
    <property type="entry name" value="VIT"/>
    <property type="match status" value="1"/>
</dbReference>
<dbReference type="eggNOG" id="COG2304">
    <property type="taxonomic scope" value="Bacteria"/>
</dbReference>
<dbReference type="PROSITE" id="PS50234">
    <property type="entry name" value="VWFA"/>
    <property type="match status" value="1"/>
</dbReference>
<evidence type="ECO:0000259" key="1">
    <source>
        <dbReference type="PROSITE" id="PS50234"/>
    </source>
</evidence>
<sequence length="764" mass="84303">MSAMSLPSPQTPRLAWFAALGGLFLVAPSALGQILIDRRPGVPIRQGFEVREIRIEAKIVDQAAEVRLTQTFHNPTSMTLEAQYLFPVPENAAIRNLVLMVDGKELVGKLMPRDEARRVYEGIVRSKKDPALLEYTGRGLIQTSVFPIPPGADRTITLKYSTLLPRTFGAVDFTFPFGGRGFTSKPIGKLRIEVDLRTTNDLKTIHSPSHDVAIDRKGNRDAMVTFQRESFLPDQDFRLLFNEGEGALGAMVLSHPPTANEDGTLLLLASPTIETTPNKTPPAKTVVLILDRSGSMSGKKIEQARAAMKFVVENLNQDDLFNLILYDDTVEMFKPELLRCNAENRAEALRFIEGVRPGGSTDIDQGLRAGLKLIADESRPNYVIFLTDGLPTSGETNELKIAEAARAANPLKAKLFVFGVGYDVNARLLDRLSGENGGVSFYVKPDDNLEVAVSRFYERISTPALTDITVTFEGVEINRAMPRQLPDLFRGGQLVYVARYRKGGQARLILTGKVEEQINRYEFPIELAQEGSNVANSFVETLWATRRIGAILDQIDLKGKNDELINELVELSKRHGILTPYTSYLAEEEVSIQDRVALRSRATRNLEALNVTQGTFGVAQRRAKGTYLQADRVPAPVDLPPLAGIEVQSAATAGRIVGGERGAVAVPPAARGGRDRTPGEVVRRLGGKTFFFKQGRWIDAEVTEEDLKATAKQQIIQRFDDTYFALADQLRGDQTAWLTLDGPITLKFAGRIYLIEASQENDAP</sequence>
<dbReference type="EMBL" id="CP002353">
    <property type="protein sequence ID" value="ADV60837.1"/>
    <property type="molecule type" value="Genomic_DNA"/>
</dbReference>
<evidence type="ECO:0000259" key="2">
    <source>
        <dbReference type="PROSITE" id="PS51468"/>
    </source>
</evidence>
<organism evidence="3 4">
    <name type="scientific">Isosphaera pallida (strain ATCC 43644 / DSM 9630 / IS1B)</name>
    <dbReference type="NCBI Taxonomy" id="575540"/>
    <lineage>
        <taxon>Bacteria</taxon>
        <taxon>Pseudomonadati</taxon>
        <taxon>Planctomycetota</taxon>
        <taxon>Planctomycetia</taxon>
        <taxon>Isosphaerales</taxon>
        <taxon>Isosphaeraceae</taxon>
        <taxon>Isosphaera</taxon>
    </lineage>
</organism>
<dbReference type="STRING" id="575540.Isop_0240"/>
<dbReference type="KEGG" id="ipa:Isop_0240"/>
<dbReference type="InParanoid" id="E8QWF0"/>
<dbReference type="Gene3D" id="3.40.50.410">
    <property type="entry name" value="von Willebrand factor, type A domain"/>
    <property type="match status" value="1"/>
</dbReference>
<dbReference type="RefSeq" id="WP_013563126.1">
    <property type="nucleotide sequence ID" value="NC_014962.1"/>
</dbReference>
<dbReference type="SMART" id="SM00327">
    <property type="entry name" value="VWA"/>
    <property type="match status" value="1"/>
</dbReference>
<dbReference type="Pfam" id="PF08487">
    <property type="entry name" value="VIT"/>
    <property type="match status" value="1"/>
</dbReference>
<accession>E8QWF0</accession>
<keyword evidence="4" id="KW-1185">Reference proteome</keyword>